<keyword evidence="3" id="KW-1185">Reference proteome</keyword>
<proteinExistence type="predicted"/>
<accession>A0AAJ0ICC0</accession>
<evidence type="ECO:0000313" key="2">
    <source>
        <dbReference type="EMBL" id="KAK3497052.1"/>
    </source>
</evidence>
<dbReference type="EMBL" id="JAULSX010000002">
    <property type="protein sequence ID" value="KAK3497052.1"/>
    <property type="molecule type" value="Genomic_DNA"/>
</dbReference>
<dbReference type="GeneID" id="87872180"/>
<comment type="caution">
    <text evidence="2">The sequence shown here is derived from an EMBL/GenBank/DDBJ whole genome shotgun (WGS) entry which is preliminary data.</text>
</comment>
<keyword evidence="1" id="KW-1133">Transmembrane helix</keyword>
<feature type="transmembrane region" description="Helical" evidence="1">
    <location>
        <begin position="69"/>
        <end position="88"/>
    </location>
</feature>
<dbReference type="RefSeq" id="XP_062695316.1">
    <property type="nucleotide sequence ID" value="XM_062834558.1"/>
</dbReference>
<keyword evidence="1" id="KW-0812">Transmembrane</keyword>
<evidence type="ECO:0000256" key="1">
    <source>
        <dbReference type="SAM" id="Phobius"/>
    </source>
</evidence>
<name>A0AAJ0ICC0_9PEZI</name>
<keyword evidence="1" id="KW-0472">Membrane</keyword>
<sequence length="112" mass="12739">MAISVYRTRGDVEEFLTYVQSVMRNAAIWNGDIVVGDNVVSDEMKTSIASMKHDCSEEENLRMHWQNRIAFSIIVGMVAGAFAFALTYQCFRDYQRRRTLPRGADESPPAEV</sequence>
<organism evidence="2 3">
    <name type="scientific">Neurospora hispaniola</name>
    <dbReference type="NCBI Taxonomy" id="588809"/>
    <lineage>
        <taxon>Eukaryota</taxon>
        <taxon>Fungi</taxon>
        <taxon>Dikarya</taxon>
        <taxon>Ascomycota</taxon>
        <taxon>Pezizomycotina</taxon>
        <taxon>Sordariomycetes</taxon>
        <taxon>Sordariomycetidae</taxon>
        <taxon>Sordariales</taxon>
        <taxon>Sordariaceae</taxon>
        <taxon>Neurospora</taxon>
    </lineage>
</organism>
<evidence type="ECO:0000313" key="3">
    <source>
        <dbReference type="Proteomes" id="UP001285908"/>
    </source>
</evidence>
<dbReference type="Proteomes" id="UP001285908">
    <property type="component" value="Unassembled WGS sequence"/>
</dbReference>
<reference evidence="2 3" key="1">
    <citation type="journal article" date="2023" name="Mol. Phylogenet. Evol.">
        <title>Genome-scale phylogeny and comparative genomics of the fungal order Sordariales.</title>
        <authorList>
            <person name="Hensen N."/>
            <person name="Bonometti L."/>
            <person name="Westerberg I."/>
            <person name="Brannstrom I.O."/>
            <person name="Guillou S."/>
            <person name="Cros-Aarteil S."/>
            <person name="Calhoun S."/>
            <person name="Haridas S."/>
            <person name="Kuo A."/>
            <person name="Mondo S."/>
            <person name="Pangilinan J."/>
            <person name="Riley R."/>
            <person name="LaButti K."/>
            <person name="Andreopoulos B."/>
            <person name="Lipzen A."/>
            <person name="Chen C."/>
            <person name="Yan M."/>
            <person name="Daum C."/>
            <person name="Ng V."/>
            <person name="Clum A."/>
            <person name="Steindorff A."/>
            <person name="Ohm R.A."/>
            <person name="Martin F."/>
            <person name="Silar P."/>
            <person name="Natvig D.O."/>
            <person name="Lalanne C."/>
            <person name="Gautier V."/>
            <person name="Ament-Velasquez S.L."/>
            <person name="Kruys A."/>
            <person name="Hutchinson M.I."/>
            <person name="Powell A.J."/>
            <person name="Barry K."/>
            <person name="Miller A.N."/>
            <person name="Grigoriev I.V."/>
            <person name="Debuchy R."/>
            <person name="Gladieux P."/>
            <person name="Hiltunen Thoren M."/>
            <person name="Johannesson H."/>
        </authorList>
    </citation>
    <scope>NUCLEOTIDE SEQUENCE [LARGE SCALE GENOMIC DNA]</scope>
    <source>
        <strain evidence="2 3">FGSC 10403</strain>
    </source>
</reference>
<dbReference type="AlphaFoldDB" id="A0AAJ0ICC0"/>
<gene>
    <name evidence="2" type="ORF">B0T23DRAFT_310011</name>
</gene>
<protein>
    <submittedName>
        <fullName evidence="2">Uncharacterized protein</fullName>
    </submittedName>
</protein>